<dbReference type="GO" id="GO:0006281">
    <property type="term" value="P:DNA repair"/>
    <property type="evidence" value="ECO:0007669"/>
    <property type="project" value="InterPro"/>
</dbReference>
<evidence type="ECO:0000313" key="2">
    <source>
        <dbReference type="EMBL" id="XCM35919.1"/>
    </source>
</evidence>
<keyword evidence="1" id="KW-0812">Transmembrane</keyword>
<accession>A0AAU8JB05</accession>
<reference evidence="2" key="1">
    <citation type="submission" date="2024-07" db="EMBL/GenBank/DDBJ databases">
        <authorList>
            <person name="Kim Y.J."/>
            <person name="Jeong J.Y."/>
        </authorList>
    </citation>
    <scope>NUCLEOTIDE SEQUENCE</scope>
    <source>
        <strain evidence="2">GIHE-MW2</strain>
    </source>
</reference>
<keyword evidence="1" id="KW-0472">Membrane</keyword>
<dbReference type="RefSeq" id="WP_054469534.1">
    <property type="nucleotide sequence ID" value="NZ_CP159837.1"/>
</dbReference>
<proteinExistence type="predicted"/>
<dbReference type="SUPFAM" id="SSF103084">
    <property type="entry name" value="Holliday junction resolvase RusA"/>
    <property type="match status" value="1"/>
</dbReference>
<dbReference type="AlphaFoldDB" id="A0AAU8JB05"/>
<organism evidence="2">
    <name type="scientific">Planktothricoides raciborskii GIHE-MW2</name>
    <dbReference type="NCBI Taxonomy" id="2792601"/>
    <lineage>
        <taxon>Bacteria</taxon>
        <taxon>Bacillati</taxon>
        <taxon>Cyanobacteriota</taxon>
        <taxon>Cyanophyceae</taxon>
        <taxon>Oscillatoriophycideae</taxon>
        <taxon>Oscillatoriales</taxon>
        <taxon>Oscillatoriaceae</taxon>
        <taxon>Planktothricoides</taxon>
    </lineage>
</organism>
<name>A0AAU8JB05_9CYAN</name>
<dbReference type="Gene3D" id="3.30.1330.70">
    <property type="entry name" value="Holliday junction resolvase RusA"/>
    <property type="match status" value="1"/>
</dbReference>
<dbReference type="InterPro" id="IPR036614">
    <property type="entry name" value="RusA-like_sf"/>
</dbReference>
<dbReference type="InterPro" id="IPR008822">
    <property type="entry name" value="Endonuclease_RusA-like"/>
</dbReference>
<dbReference type="GO" id="GO:0000287">
    <property type="term" value="F:magnesium ion binding"/>
    <property type="evidence" value="ECO:0007669"/>
    <property type="project" value="InterPro"/>
</dbReference>
<evidence type="ECO:0000256" key="1">
    <source>
        <dbReference type="SAM" id="Phobius"/>
    </source>
</evidence>
<sequence length="135" mass="15433">MKKITHNLLFVICYFLLVICCWLLVVGYLLTGAVARQRTTNNNHYFNFPKRYREWRLKAQGEILMQIHRMSPPPQLPLRMAALRIFLSGNHRGDGDNAIDSVCDALVSAGVLPSDSLKYLPYGSWRHINSEETGV</sequence>
<dbReference type="EMBL" id="CP159837">
    <property type="protein sequence ID" value="XCM35919.1"/>
    <property type="molecule type" value="Genomic_DNA"/>
</dbReference>
<protein>
    <submittedName>
        <fullName evidence="2">RusA family crossover junction endodeoxyribonuclease</fullName>
    </submittedName>
</protein>
<feature type="transmembrane region" description="Helical" evidence="1">
    <location>
        <begin position="7"/>
        <end position="30"/>
    </location>
</feature>
<keyword evidence="1" id="KW-1133">Transmembrane helix</keyword>
<dbReference type="Pfam" id="PF05866">
    <property type="entry name" value="RusA"/>
    <property type="match status" value="1"/>
</dbReference>
<gene>
    <name evidence="2" type="ORF">ABWT76_004637</name>
</gene>
<dbReference type="GO" id="GO:0006310">
    <property type="term" value="P:DNA recombination"/>
    <property type="evidence" value="ECO:0007669"/>
    <property type="project" value="InterPro"/>
</dbReference>